<dbReference type="AlphaFoldDB" id="A0A845F0T9"/>
<dbReference type="RefSeq" id="WP_160919833.1">
    <property type="nucleotide sequence ID" value="NZ_WMEY01000004.1"/>
</dbReference>
<dbReference type="EMBL" id="WMEY01000004">
    <property type="protein sequence ID" value="MYL64378.1"/>
    <property type="molecule type" value="Genomic_DNA"/>
</dbReference>
<gene>
    <name evidence="1" type="ORF">GLW07_13560</name>
</gene>
<evidence type="ECO:0000313" key="2">
    <source>
        <dbReference type="Proteomes" id="UP000447833"/>
    </source>
</evidence>
<dbReference type="Proteomes" id="UP000447833">
    <property type="component" value="Unassembled WGS sequence"/>
</dbReference>
<name>A0A845F0T9_9BACL</name>
<protein>
    <submittedName>
        <fullName evidence="1">Uncharacterized protein</fullName>
    </submittedName>
</protein>
<sequence length="61" mass="7390">MNIKEKELEILNELCKENDLNTKGVYQIIRQAEKMSYENVSDRARRKEYSDLIDFHLRRDS</sequence>
<proteinExistence type="predicted"/>
<evidence type="ECO:0000313" key="1">
    <source>
        <dbReference type="EMBL" id="MYL64378.1"/>
    </source>
</evidence>
<organism evidence="1 2">
    <name type="scientific">Guptibacillus hwajinpoensis</name>
    <dbReference type="NCBI Taxonomy" id="208199"/>
    <lineage>
        <taxon>Bacteria</taxon>
        <taxon>Bacillati</taxon>
        <taxon>Bacillota</taxon>
        <taxon>Bacilli</taxon>
        <taxon>Bacillales</taxon>
        <taxon>Guptibacillaceae</taxon>
        <taxon>Guptibacillus</taxon>
    </lineage>
</organism>
<accession>A0A845F0T9</accession>
<reference evidence="1 2" key="1">
    <citation type="submission" date="2019-11" db="EMBL/GenBank/DDBJ databases">
        <title>Genome sequences of 17 halophilic strains isolated from different environments.</title>
        <authorList>
            <person name="Furrow R.E."/>
        </authorList>
    </citation>
    <scope>NUCLEOTIDE SEQUENCE [LARGE SCALE GENOMIC DNA]</scope>
    <source>
        <strain evidence="1 2">22506_14_FS</strain>
    </source>
</reference>
<comment type="caution">
    <text evidence="1">The sequence shown here is derived from an EMBL/GenBank/DDBJ whole genome shotgun (WGS) entry which is preliminary data.</text>
</comment>